<reference evidence="3 4" key="1">
    <citation type="submission" date="2016-10" db="EMBL/GenBank/DDBJ databases">
        <title>Complete genome sequences of three Cupriavidus strains isolated from various Malaysian environments.</title>
        <authorList>
            <person name="Abdullah A.A.-A."/>
            <person name="Shafie N.A.H."/>
            <person name="Lau N.S."/>
        </authorList>
    </citation>
    <scope>NUCLEOTIDE SEQUENCE [LARGE SCALE GENOMIC DNA]</scope>
    <source>
        <strain evidence="3 4">USMAA1020</strain>
    </source>
</reference>
<keyword evidence="4" id="KW-1185">Reference proteome</keyword>
<evidence type="ECO:0008006" key="5">
    <source>
        <dbReference type="Google" id="ProtNLM"/>
    </source>
</evidence>
<proteinExistence type="predicted"/>
<evidence type="ECO:0000256" key="1">
    <source>
        <dbReference type="SAM" id="MobiDB-lite"/>
    </source>
</evidence>
<dbReference type="Proteomes" id="UP000177515">
    <property type="component" value="Chromosome 2"/>
</dbReference>
<keyword evidence="2" id="KW-0732">Signal</keyword>
<evidence type="ECO:0000256" key="2">
    <source>
        <dbReference type="SAM" id="SignalP"/>
    </source>
</evidence>
<dbReference type="EMBL" id="CP017755">
    <property type="protein sequence ID" value="AOZ10893.1"/>
    <property type="molecule type" value="Genomic_DNA"/>
</dbReference>
<name>A0ABN1Z427_9BURK</name>
<feature type="signal peptide" evidence="2">
    <location>
        <begin position="1"/>
        <end position="17"/>
    </location>
</feature>
<accession>A0ABN1Z427</accession>
<feature type="chain" id="PRO_5046022013" description="Hydroxyquinol 1,2-dioxygenase" evidence="2">
    <location>
        <begin position="18"/>
        <end position="80"/>
    </location>
</feature>
<organism evidence="3 4">
    <name type="scientific">Cupriavidus malaysiensis</name>
    <dbReference type="NCBI Taxonomy" id="367825"/>
    <lineage>
        <taxon>Bacteria</taxon>
        <taxon>Pseudomonadati</taxon>
        <taxon>Pseudomonadota</taxon>
        <taxon>Betaproteobacteria</taxon>
        <taxon>Burkholderiales</taxon>
        <taxon>Burkholderiaceae</taxon>
        <taxon>Cupriavidus</taxon>
    </lineage>
</organism>
<gene>
    <name evidence="3" type="ORF">BKK80_28470</name>
</gene>
<protein>
    <recommendedName>
        <fullName evidence="5">Hydroxyquinol 1,2-dioxygenase</fullName>
    </recommendedName>
</protein>
<evidence type="ECO:0000313" key="4">
    <source>
        <dbReference type="Proteomes" id="UP000177515"/>
    </source>
</evidence>
<sequence length="80" mass="7937">MAALAAALGTGVCAAQAAPGAIGAARPSIDAHYAAAARSATGTHDPYTDGMRTISDLRDPFTDGSRSSSAPRDPYSEGGN</sequence>
<evidence type="ECO:0000313" key="3">
    <source>
        <dbReference type="EMBL" id="AOZ10893.1"/>
    </source>
</evidence>
<feature type="region of interest" description="Disordered" evidence="1">
    <location>
        <begin position="38"/>
        <end position="80"/>
    </location>
</feature>